<evidence type="ECO:0000313" key="2">
    <source>
        <dbReference type="EMBL" id="AAB91152.1"/>
    </source>
</evidence>
<gene>
    <name evidence="2" type="ordered locus">AF_0075</name>
</gene>
<sequence>MSNMEEFLHQEFFEWVERAANYIRSYAGGGVTVVHHNDADGLCSGALLKKLCEYCGFEAELICIEKVYPAVVEKIHSSRDGMIIYTDLGGLAADMIDKINAGKSMVLIIDHHPAKDIDSDYVHVLDPELAGISGDVFVSASSLNYIFFRAVAGEEAKKYAYIAVLGSVGDYHDRSGGVLGFDRFALEEAIDEGQVKVRFEGAKERYFIKQFGEYADVIAPRLTTLGAVGYEERAYQLGIRACFEGFDEKTLEKVEQLEKLKKEKFEQMMERLRNGELKIGEYVQWFHVGDFFYPMGVKMVGEFCQLIKDMTFLKDNLYLIGFQNQPKSIPDLGEIGWDAVKVSARAPTPLERMILRGKMPGLDYLIPKASEAVGGFADATHRIAAATVIDRGKEEEFIEAFEGLVKEYEASRG</sequence>
<dbReference type="PaxDb" id="224325-AF_0075"/>
<evidence type="ECO:0000313" key="3">
    <source>
        <dbReference type="Proteomes" id="UP000002199"/>
    </source>
</evidence>
<accession>O30161</accession>
<dbReference type="Gene3D" id="3.90.1640.30">
    <property type="match status" value="1"/>
</dbReference>
<dbReference type="PANTHER" id="PTHR30255:SF2">
    <property type="entry name" value="SINGLE-STRANDED-DNA-SPECIFIC EXONUCLEASE RECJ"/>
    <property type="match status" value="1"/>
</dbReference>
<dbReference type="InterPro" id="IPR001667">
    <property type="entry name" value="DDH_dom"/>
</dbReference>
<dbReference type="HOGENOM" id="CLU_675445_0_0_2"/>
<dbReference type="PIR" id="C69259">
    <property type="entry name" value="C69259"/>
</dbReference>
<protein>
    <recommendedName>
        <fullName evidence="1">DDH domain-containing protein</fullName>
    </recommendedName>
</protein>
<organism evidence="2 3">
    <name type="scientific">Archaeoglobus fulgidus (strain ATCC 49558 / DSM 4304 / JCM 9628 / NBRC 100126 / VC-16)</name>
    <dbReference type="NCBI Taxonomy" id="224325"/>
    <lineage>
        <taxon>Archaea</taxon>
        <taxon>Methanobacteriati</taxon>
        <taxon>Methanobacteriota</taxon>
        <taxon>Archaeoglobi</taxon>
        <taxon>Archaeoglobales</taxon>
        <taxon>Archaeoglobaceae</taxon>
        <taxon>Archaeoglobus</taxon>
    </lineage>
</organism>
<dbReference type="PANTHER" id="PTHR30255">
    <property type="entry name" value="SINGLE-STRANDED-DNA-SPECIFIC EXONUCLEASE RECJ"/>
    <property type="match status" value="1"/>
</dbReference>
<dbReference type="STRING" id="224325.AF_0075"/>
<dbReference type="Proteomes" id="UP000002199">
    <property type="component" value="Chromosome"/>
</dbReference>
<evidence type="ECO:0000259" key="1">
    <source>
        <dbReference type="Pfam" id="PF01368"/>
    </source>
</evidence>
<dbReference type="AlphaFoldDB" id="O30161"/>
<feature type="domain" description="DDH" evidence="1">
    <location>
        <begin position="31"/>
        <end position="162"/>
    </location>
</feature>
<dbReference type="GO" id="GO:0004527">
    <property type="term" value="F:exonuclease activity"/>
    <property type="evidence" value="ECO:0007669"/>
    <property type="project" value="UniProtKB-KW"/>
</dbReference>
<name>O30161_ARCFU</name>
<dbReference type="EMBL" id="AE000782">
    <property type="protein sequence ID" value="AAB91152.1"/>
    <property type="molecule type" value="Genomic_DNA"/>
</dbReference>
<dbReference type="PhylomeDB" id="O30161"/>
<dbReference type="eggNOG" id="arCOG00427">
    <property type="taxonomic scope" value="Archaea"/>
</dbReference>
<dbReference type="Pfam" id="PF01368">
    <property type="entry name" value="DHH"/>
    <property type="match status" value="1"/>
</dbReference>
<keyword evidence="3" id="KW-1185">Reference proteome</keyword>
<dbReference type="KEGG" id="afu:AF_0075"/>
<dbReference type="InterPro" id="IPR051673">
    <property type="entry name" value="SSDNA_exonuclease_RecJ"/>
</dbReference>
<dbReference type="InterPro" id="IPR038763">
    <property type="entry name" value="DHH_sf"/>
</dbReference>
<dbReference type="SUPFAM" id="SSF64182">
    <property type="entry name" value="DHH phosphoesterases"/>
    <property type="match status" value="1"/>
</dbReference>
<proteinExistence type="predicted"/>
<reference evidence="2 3" key="1">
    <citation type="journal article" date="1997" name="Nature">
        <title>The complete genome sequence of the hyperthermophilic, sulphate-reducing archaeon Archaeoglobus fulgidus.</title>
        <authorList>
            <person name="Klenk H.P."/>
            <person name="Clayton R.A."/>
            <person name="Tomb J."/>
            <person name="White O."/>
            <person name="Nelson K.E."/>
            <person name="Ketchum K.A."/>
            <person name="Dodson R.J."/>
            <person name="Gwinn M."/>
            <person name="Hickey E.K."/>
            <person name="Peterson J.D."/>
            <person name="Richardson D.L."/>
            <person name="Kerlavage A.R."/>
            <person name="Graham D.E."/>
            <person name="Kyrpides N.C."/>
            <person name="Fleischmann R.D."/>
            <person name="Quackenbush J."/>
            <person name="Lee N.H."/>
            <person name="Sutton G.G."/>
            <person name="Gill S."/>
            <person name="Kirkness E.F."/>
            <person name="Dougherty B.A."/>
            <person name="McKenney K."/>
            <person name="Adams M.D."/>
            <person name="Loftus B."/>
            <person name="Peterson S."/>
            <person name="Reich C.I."/>
            <person name="McNeil L.K."/>
            <person name="Badger J.H."/>
            <person name="Glodek A."/>
            <person name="Zhou L."/>
            <person name="Overbeek R."/>
            <person name="Gocayne J.D."/>
            <person name="Weidman J.F."/>
            <person name="McDonald L."/>
            <person name="Utterback T."/>
            <person name="Cotton M.D."/>
            <person name="Spriggs T."/>
            <person name="Artiach P."/>
            <person name="Kaine B.P."/>
            <person name="Sykes S.M."/>
            <person name="Sadow P.W."/>
            <person name="D'Andrea K.P."/>
            <person name="Bowman C."/>
            <person name="Fujii C."/>
            <person name="Garland S.A."/>
            <person name="Mason T.M."/>
            <person name="Olsen G.J."/>
            <person name="Fraser C.M."/>
            <person name="Smith H.O."/>
            <person name="Woese C.R."/>
            <person name="Venter J.C."/>
        </authorList>
    </citation>
    <scope>NUCLEOTIDE SEQUENCE [LARGE SCALE GENOMIC DNA]</scope>
    <source>
        <strain evidence="3">ATCC 49558 / DSM 4304 / JCM 9628 / NBRC 100126 / VC-16</strain>
    </source>
</reference>
<dbReference type="EnsemblBacteria" id="AAB91152">
    <property type="protein sequence ID" value="AAB91152"/>
    <property type="gene ID" value="AF_0075"/>
</dbReference>